<dbReference type="InterPro" id="IPR029000">
    <property type="entry name" value="Cyclophilin-like_dom_sf"/>
</dbReference>
<evidence type="ECO:0000313" key="8">
    <source>
        <dbReference type="Proteomes" id="UP000011666"/>
    </source>
</evidence>
<dbReference type="Gene3D" id="2.40.100.10">
    <property type="entry name" value="Cyclophilin-like"/>
    <property type="match status" value="2"/>
</dbReference>
<evidence type="ECO:0000259" key="6">
    <source>
        <dbReference type="SMART" id="SM00797"/>
    </source>
</evidence>
<dbReference type="GO" id="GO:0016787">
    <property type="term" value="F:hydrolase activity"/>
    <property type="evidence" value="ECO:0007669"/>
    <property type="project" value="UniProtKB-KW"/>
</dbReference>
<evidence type="ECO:0000256" key="1">
    <source>
        <dbReference type="ARBA" id="ARBA00022741"/>
    </source>
</evidence>
<comment type="caution">
    <text evidence="7">The sequence shown here is derived from an EMBL/GenBank/DDBJ whole genome shotgun (WGS) entry which is preliminary data.</text>
</comment>
<dbReference type="STRING" id="1223545.GS4_11_01190"/>
<gene>
    <name evidence="7" type="ORF">GS4_11_01190</name>
</gene>
<dbReference type="PANTHER" id="PTHR43309">
    <property type="entry name" value="5-OXOPROLINASE SUBUNIT C"/>
    <property type="match status" value="1"/>
</dbReference>
<dbReference type="Gene3D" id="3.30.1360.40">
    <property type="match status" value="1"/>
</dbReference>
<dbReference type="SUPFAM" id="SSF160467">
    <property type="entry name" value="PH0987 N-terminal domain-like"/>
    <property type="match status" value="1"/>
</dbReference>
<evidence type="ECO:0000256" key="2">
    <source>
        <dbReference type="ARBA" id="ARBA00022801"/>
    </source>
</evidence>
<keyword evidence="1" id="KW-0547">Nucleotide-binding</keyword>
<evidence type="ECO:0000259" key="5">
    <source>
        <dbReference type="SMART" id="SM00796"/>
    </source>
</evidence>
<feature type="compositionally biased region" description="Basic and acidic residues" evidence="4">
    <location>
        <begin position="668"/>
        <end position="686"/>
    </location>
</feature>
<feature type="region of interest" description="Disordered" evidence="4">
    <location>
        <begin position="642"/>
        <end position="686"/>
    </location>
</feature>
<feature type="domain" description="Carboxyltransferase" evidence="6">
    <location>
        <begin position="26"/>
        <end position="315"/>
    </location>
</feature>
<dbReference type="NCBIfam" id="TIGR00724">
    <property type="entry name" value="urea_amlyse_rel"/>
    <property type="match status" value="1"/>
</dbReference>
<dbReference type="SMART" id="SM00796">
    <property type="entry name" value="AHS1"/>
    <property type="match status" value="1"/>
</dbReference>
<dbReference type="InterPro" id="IPR003778">
    <property type="entry name" value="CT_A_B"/>
</dbReference>
<dbReference type="Pfam" id="PF02682">
    <property type="entry name" value="CT_C_D"/>
    <property type="match status" value="1"/>
</dbReference>
<dbReference type="PANTHER" id="PTHR43309:SF3">
    <property type="entry name" value="5-OXOPROLINASE SUBUNIT C"/>
    <property type="match status" value="1"/>
</dbReference>
<reference evidence="7 8" key="1">
    <citation type="submission" date="2013-01" db="EMBL/GenBank/DDBJ databases">
        <title>Whole genome shotgun sequence of Gordonia soli NBRC 108243.</title>
        <authorList>
            <person name="Isaki-Nakamura S."/>
            <person name="Hosoyama A."/>
            <person name="Tsuchikane K."/>
            <person name="Ando Y."/>
            <person name="Baba S."/>
            <person name="Ohji S."/>
            <person name="Hamada M."/>
            <person name="Tamura T."/>
            <person name="Yamazoe A."/>
            <person name="Yamazaki S."/>
            <person name="Fujita N."/>
        </authorList>
    </citation>
    <scope>NUCLEOTIDE SEQUENCE [LARGE SCALE GENOMIC DNA]</scope>
    <source>
        <strain evidence="7 8">NBRC 108243</strain>
    </source>
</reference>
<dbReference type="OrthoDB" id="9760256at2"/>
<keyword evidence="2" id="KW-0378">Hydrolase</keyword>
<organism evidence="7 8">
    <name type="scientific">Gordonia soli NBRC 108243</name>
    <dbReference type="NCBI Taxonomy" id="1223545"/>
    <lineage>
        <taxon>Bacteria</taxon>
        <taxon>Bacillati</taxon>
        <taxon>Actinomycetota</taxon>
        <taxon>Actinomycetes</taxon>
        <taxon>Mycobacteriales</taxon>
        <taxon>Gordoniaceae</taxon>
        <taxon>Gordonia</taxon>
    </lineage>
</organism>
<evidence type="ECO:0000313" key="7">
    <source>
        <dbReference type="EMBL" id="GAC67851.1"/>
    </source>
</evidence>
<dbReference type="GO" id="GO:0005524">
    <property type="term" value="F:ATP binding"/>
    <property type="evidence" value="ECO:0007669"/>
    <property type="project" value="UniProtKB-KW"/>
</dbReference>
<dbReference type="InterPro" id="IPR052708">
    <property type="entry name" value="PxpC"/>
</dbReference>
<name>M0QHU8_9ACTN</name>
<protein>
    <submittedName>
        <fullName evidence="7">Putative urea carboxylase</fullName>
    </submittedName>
</protein>
<dbReference type="Pfam" id="PF02626">
    <property type="entry name" value="CT_A_B"/>
    <property type="match status" value="1"/>
</dbReference>
<evidence type="ECO:0000256" key="3">
    <source>
        <dbReference type="ARBA" id="ARBA00022840"/>
    </source>
</evidence>
<keyword evidence="8" id="KW-1185">Reference proteome</keyword>
<dbReference type="eggNOG" id="COG1984">
    <property type="taxonomic scope" value="Bacteria"/>
</dbReference>
<keyword evidence="3" id="KW-0067">ATP-binding</keyword>
<dbReference type="eggNOG" id="COG2049">
    <property type="taxonomic scope" value="Bacteria"/>
</dbReference>
<dbReference type="AlphaFoldDB" id="M0QHU8"/>
<evidence type="ECO:0000256" key="4">
    <source>
        <dbReference type="SAM" id="MobiDB-lite"/>
    </source>
</evidence>
<sequence>MSTVEILRAGPLTTIQDWPGRIGYWKVGVPPSGPMDDLSFRLANIAVGNPPSAAGLEATLMGPALRFAEPAVIAVTGAPVTVTVGGVAVPQWVPVPVGAGETVDVGAAGSLGMRVYLAVAGGIVADDYLGSTATFAMGGFGGLDGRPLREGDTLAVAGDRPGTPRRILIDERPAMTDAWQLGVTVGPHSAPEFFTRDDIDDILDHPYEVHFNSDRTGIRLIGPRPRWARSDGGEAGLHPSNIHDNAYSVGALDFTGDTPILLGPDGPSLGGFVCPVTVASAERWKLGQLKPGDTVRFVAIRTSHVASPAEVGPARRSGFVDVLSRGGDTDDGILGRTTTADGVTGVTYRRSGDDNILVEYGDLHLDLELRARVHALAERIDAERPRGLVDLTPGIRSLQVKADPDVWSQQSMLDWLIGCEADLPAADDLVLPSRTVHLPLSWDDPSTREAIERYMLGVRSDAPWCPWNIEFIRRMNGLDSVDDVYRTVFDAEYLVLGLGDVYLGAPVAVPLDPRHRLVTTKYNPARTWTPENAVGIGGAYLCIYGMEGPGGYQFVGRTTQIWNHRHPLSSNGFDPEHPWLLRFFDRISWYPVSAEELLDMRADVAAGRGESTRIADGSFSLADHRRFLDGNATDIETTRAAMTSARDAERERWSQGGEFARSATPDRMPADELTGDRVTGDEEKVA</sequence>
<dbReference type="SUPFAM" id="SSF50891">
    <property type="entry name" value="Cyclophilin-like"/>
    <property type="match status" value="2"/>
</dbReference>
<feature type="domain" description="Carboxyltransferase" evidence="5">
    <location>
        <begin position="346"/>
        <end position="581"/>
    </location>
</feature>
<dbReference type="RefSeq" id="WP_007619475.1">
    <property type="nucleotide sequence ID" value="NZ_BANX01000011.1"/>
</dbReference>
<dbReference type="InterPro" id="IPR003833">
    <property type="entry name" value="CT_C_D"/>
</dbReference>
<accession>M0QHU8</accession>
<dbReference type="SMART" id="SM00797">
    <property type="entry name" value="AHS2"/>
    <property type="match status" value="1"/>
</dbReference>
<dbReference type="EMBL" id="BANX01000011">
    <property type="protein sequence ID" value="GAC67851.1"/>
    <property type="molecule type" value="Genomic_DNA"/>
</dbReference>
<dbReference type="Proteomes" id="UP000011666">
    <property type="component" value="Unassembled WGS sequence"/>
</dbReference>
<proteinExistence type="predicted"/>